<dbReference type="RefSeq" id="WP_054750433.1">
    <property type="nucleotide sequence ID" value="NZ_AYZK01000003.1"/>
</dbReference>
<dbReference type="OrthoDB" id="2304331at2"/>
<protein>
    <submittedName>
        <fullName evidence="1">Uncharacterized protein</fullName>
    </submittedName>
</protein>
<dbReference type="AlphaFoldDB" id="A0A0R2CHP4"/>
<dbReference type="EMBL" id="AYZK01000003">
    <property type="protein sequence ID" value="KRM87187.1"/>
    <property type="molecule type" value="Genomic_DNA"/>
</dbReference>
<evidence type="ECO:0000313" key="2">
    <source>
        <dbReference type="Proteomes" id="UP000051789"/>
    </source>
</evidence>
<comment type="caution">
    <text evidence="1">The sequence shown here is derived from an EMBL/GenBank/DDBJ whole genome shotgun (WGS) entry which is preliminary data.</text>
</comment>
<sequence>MNVFQALKLLQVNHRPVSQHELVITDPSGKPDAAMSDLLADVVGKLAIFADLDSALTPADLIKQLHGCTPLPGDVLAEYNKILTQELEHVNFATRKGVIELVYHPFV</sequence>
<proteinExistence type="predicted"/>
<dbReference type="Proteomes" id="UP000051789">
    <property type="component" value="Unassembled WGS sequence"/>
</dbReference>
<keyword evidence="2" id="KW-1185">Reference proteome</keyword>
<organism evidence="1 2">
    <name type="scientific">Lacticaseibacillus thailandensis DSM 22698 = JCM 13996</name>
    <dbReference type="NCBI Taxonomy" id="1423810"/>
    <lineage>
        <taxon>Bacteria</taxon>
        <taxon>Bacillati</taxon>
        <taxon>Bacillota</taxon>
        <taxon>Bacilli</taxon>
        <taxon>Lactobacillales</taxon>
        <taxon>Lactobacillaceae</taxon>
        <taxon>Lacticaseibacillus</taxon>
    </lineage>
</organism>
<dbReference type="PATRIC" id="fig|1423810.4.peg.1377"/>
<reference evidence="1 2" key="1">
    <citation type="journal article" date="2015" name="Genome Announc.">
        <title>Expanding the biotechnology potential of lactobacilli through comparative genomics of 213 strains and associated genera.</title>
        <authorList>
            <person name="Sun Z."/>
            <person name="Harris H.M."/>
            <person name="McCann A."/>
            <person name="Guo C."/>
            <person name="Argimon S."/>
            <person name="Zhang W."/>
            <person name="Yang X."/>
            <person name="Jeffery I.B."/>
            <person name="Cooney J.C."/>
            <person name="Kagawa T.F."/>
            <person name="Liu W."/>
            <person name="Song Y."/>
            <person name="Salvetti E."/>
            <person name="Wrobel A."/>
            <person name="Rasinkangas P."/>
            <person name="Parkhill J."/>
            <person name="Rea M.C."/>
            <person name="O'Sullivan O."/>
            <person name="Ritari J."/>
            <person name="Douillard F.P."/>
            <person name="Paul Ross R."/>
            <person name="Yang R."/>
            <person name="Briner A.E."/>
            <person name="Felis G.E."/>
            <person name="de Vos W.M."/>
            <person name="Barrangou R."/>
            <person name="Klaenhammer T.R."/>
            <person name="Caufield P.W."/>
            <person name="Cui Y."/>
            <person name="Zhang H."/>
            <person name="O'Toole P.W."/>
        </authorList>
    </citation>
    <scope>NUCLEOTIDE SEQUENCE [LARGE SCALE GENOMIC DNA]</scope>
    <source>
        <strain evidence="1 2">DSM 22698</strain>
    </source>
</reference>
<dbReference type="STRING" id="1423810.FD19_GL001341"/>
<gene>
    <name evidence="1" type="ORF">FD19_GL001341</name>
</gene>
<evidence type="ECO:0000313" key="1">
    <source>
        <dbReference type="EMBL" id="KRM87187.1"/>
    </source>
</evidence>
<name>A0A0R2CHP4_9LACO</name>
<accession>A0A0R2CHP4</accession>